<gene>
    <name evidence="2" type="ORF">Anas_08493</name>
</gene>
<dbReference type="InterPro" id="IPR051284">
    <property type="entry name" value="ZnF_MYMT-QRICH1"/>
</dbReference>
<dbReference type="InterPro" id="IPR011017">
    <property type="entry name" value="TRASH_dom"/>
</dbReference>
<dbReference type="EMBL" id="SEYY01012591">
    <property type="protein sequence ID" value="KAB7500800.1"/>
    <property type="molecule type" value="Genomic_DNA"/>
</dbReference>
<reference evidence="2 3" key="1">
    <citation type="journal article" date="2019" name="PLoS Biol.">
        <title>Sex chromosomes control vertical transmission of feminizing Wolbachia symbionts in an isopod.</title>
        <authorList>
            <person name="Becking T."/>
            <person name="Chebbi M.A."/>
            <person name="Giraud I."/>
            <person name="Moumen B."/>
            <person name="Laverre T."/>
            <person name="Caubet Y."/>
            <person name="Peccoud J."/>
            <person name="Gilbert C."/>
            <person name="Cordaux R."/>
        </authorList>
    </citation>
    <scope>NUCLEOTIDE SEQUENCE [LARGE SCALE GENOMIC DNA]</scope>
    <source>
        <strain evidence="2">ANa2</strain>
        <tissue evidence="2">Whole body excluding digestive tract and cuticle</tissue>
    </source>
</reference>
<dbReference type="SMART" id="SM00746">
    <property type="entry name" value="TRASH"/>
    <property type="match status" value="2"/>
</dbReference>
<comment type="caution">
    <text evidence="2">The sequence shown here is derived from an EMBL/GenBank/DDBJ whole genome shotgun (WGS) entry which is preliminary data.</text>
</comment>
<organism evidence="2 3">
    <name type="scientific">Armadillidium nasatum</name>
    <dbReference type="NCBI Taxonomy" id="96803"/>
    <lineage>
        <taxon>Eukaryota</taxon>
        <taxon>Metazoa</taxon>
        <taxon>Ecdysozoa</taxon>
        <taxon>Arthropoda</taxon>
        <taxon>Crustacea</taxon>
        <taxon>Multicrustacea</taxon>
        <taxon>Malacostraca</taxon>
        <taxon>Eumalacostraca</taxon>
        <taxon>Peracarida</taxon>
        <taxon>Isopoda</taxon>
        <taxon>Oniscidea</taxon>
        <taxon>Crinocheta</taxon>
        <taxon>Armadillidiidae</taxon>
        <taxon>Armadillidium</taxon>
    </lineage>
</organism>
<evidence type="ECO:0000259" key="1">
    <source>
        <dbReference type="SMART" id="SM00746"/>
    </source>
</evidence>
<dbReference type="OrthoDB" id="6352087at2759"/>
<protein>
    <recommendedName>
        <fullName evidence="1">TRASH domain-containing protein</fullName>
    </recommendedName>
</protein>
<feature type="domain" description="TRASH" evidence="1">
    <location>
        <begin position="122"/>
        <end position="161"/>
    </location>
</feature>
<name>A0A5N5T715_9CRUS</name>
<evidence type="ECO:0000313" key="3">
    <source>
        <dbReference type="Proteomes" id="UP000326759"/>
    </source>
</evidence>
<dbReference type="AlphaFoldDB" id="A0A5N5T715"/>
<accession>A0A5N5T715</accession>
<dbReference type="Proteomes" id="UP000326759">
    <property type="component" value="Unassembled WGS sequence"/>
</dbReference>
<feature type="domain" description="TRASH" evidence="1">
    <location>
        <begin position="243"/>
        <end position="279"/>
    </location>
</feature>
<keyword evidence="3" id="KW-1185">Reference proteome</keyword>
<dbReference type="PANTHER" id="PTHR45736">
    <property type="entry name" value="ZINC FINGER MYM-TYPE PROTEIN"/>
    <property type="match status" value="1"/>
</dbReference>
<proteinExistence type="predicted"/>
<dbReference type="PANTHER" id="PTHR45736:SF1">
    <property type="entry name" value="WITHOUT CHILDREN, ISOFORM B"/>
    <property type="match status" value="1"/>
</dbReference>
<evidence type="ECO:0000313" key="2">
    <source>
        <dbReference type="EMBL" id="KAB7500800.1"/>
    </source>
</evidence>
<sequence>MKLLHSCRMMRAKKTQGLGFNGIFFEKEGLLFPCPLQMLFILVLYSSTYPKIILKAVLCICDSDELCLFNIIFCFIFIMAINCCGCNKKLTRLNKNNLEFVTKLYCSLECLNSFCFEHLQRCCHCNVLVEDKARIKYCTRFGTKVEQFCSHACLENYKKLNTFCTLCKQKLGVMVISKEKGCLKAYNWLCPDESDAVKTSCSLCGCKLVKCKVNFFLGGWIIGFCSEQCSSIYLTINSEILTCGVCNIKKLNFDLIRRSGKKSEYFCSVPCLTERLNEEEKQDHFDGAHRELLGSRFRNNHLRSSTESCIERYKREQVKKFLEKWAGKTEEKSIQTNKWEGYFYQKINSATQCFNSVQTSSSQTDDTLGSKGVNISNLIFTPFPVHVPTPVGMDAQFQIIPIFSPVPVPIPIPLLKKREKILRLIWVQMKRKGTPPP</sequence>